<dbReference type="InterPro" id="IPR001164">
    <property type="entry name" value="ArfGAP_dom"/>
</dbReference>
<evidence type="ECO:0000256" key="8">
    <source>
        <dbReference type="PROSITE-ProRule" id="PRU00288"/>
    </source>
</evidence>
<dbReference type="NCBIfam" id="TIGR00231">
    <property type="entry name" value="small_GTP"/>
    <property type="match status" value="1"/>
</dbReference>
<dbReference type="InterPro" id="IPR011993">
    <property type="entry name" value="PH-like_dom_sf"/>
</dbReference>
<dbReference type="InterPro" id="IPR001849">
    <property type="entry name" value="PH_domain"/>
</dbReference>
<dbReference type="GO" id="GO:0003924">
    <property type="term" value="F:GTPase activity"/>
    <property type="evidence" value="ECO:0007669"/>
    <property type="project" value="InterPro"/>
</dbReference>
<dbReference type="VEuPathDB" id="AmoebaDB:ACA1_090060"/>
<evidence type="ECO:0000256" key="5">
    <source>
        <dbReference type="ARBA" id="ARBA00022833"/>
    </source>
</evidence>
<keyword evidence="2" id="KW-0343">GTPase activation</keyword>
<dbReference type="SUPFAM" id="SSF52540">
    <property type="entry name" value="P-loop containing nucleoside triphosphate hydrolases"/>
    <property type="match status" value="1"/>
</dbReference>
<evidence type="ECO:0000256" key="3">
    <source>
        <dbReference type="ARBA" id="ARBA00022723"/>
    </source>
</evidence>
<dbReference type="SMART" id="SM00105">
    <property type="entry name" value="ArfGap"/>
    <property type="match status" value="1"/>
</dbReference>
<dbReference type="PROSITE" id="PS51419">
    <property type="entry name" value="RAB"/>
    <property type="match status" value="1"/>
</dbReference>
<dbReference type="GO" id="GO:0005525">
    <property type="term" value="F:GTP binding"/>
    <property type="evidence" value="ECO:0007669"/>
    <property type="project" value="InterPro"/>
</dbReference>
<dbReference type="OMA" id="DIQEPKQ"/>
<dbReference type="InterPro" id="IPR036770">
    <property type="entry name" value="Ankyrin_rpt-contain_sf"/>
</dbReference>
<dbReference type="SUPFAM" id="SSF48403">
    <property type="entry name" value="Ankyrin repeat"/>
    <property type="match status" value="1"/>
</dbReference>
<dbReference type="InterPro" id="IPR001806">
    <property type="entry name" value="Small_GTPase"/>
</dbReference>
<dbReference type="InterPro" id="IPR038508">
    <property type="entry name" value="ArfGAP_dom_sf"/>
</dbReference>
<dbReference type="SMART" id="SM00173">
    <property type="entry name" value="RAS"/>
    <property type="match status" value="1"/>
</dbReference>
<dbReference type="CDD" id="cd08204">
    <property type="entry name" value="ArfGap"/>
    <property type="match status" value="1"/>
</dbReference>
<dbReference type="GO" id="GO:0005096">
    <property type="term" value="F:GTPase activator activity"/>
    <property type="evidence" value="ECO:0007669"/>
    <property type="project" value="UniProtKB-KW"/>
</dbReference>
<dbReference type="EMBL" id="KB007985">
    <property type="protein sequence ID" value="ELR16708.1"/>
    <property type="molecule type" value="Genomic_DNA"/>
</dbReference>
<dbReference type="Pfam" id="PF01412">
    <property type="entry name" value="ArfGap"/>
    <property type="match status" value="1"/>
</dbReference>
<dbReference type="Gene3D" id="1.10.220.150">
    <property type="entry name" value="Arf GTPase activating protein"/>
    <property type="match status" value="1"/>
</dbReference>
<dbReference type="InterPro" id="IPR005225">
    <property type="entry name" value="Small_GTP-bd"/>
</dbReference>
<evidence type="ECO:0000313" key="12">
    <source>
        <dbReference type="Proteomes" id="UP000011083"/>
    </source>
</evidence>
<dbReference type="Gene3D" id="1.25.40.20">
    <property type="entry name" value="Ankyrin repeat-containing domain"/>
    <property type="match status" value="1"/>
</dbReference>
<sequence>MSKIKKGGAPSKTENEFRVCFMGYTTVGKTCLVLRFLNDEYEEIDDPTLGTAPTTPFSPFPFLSFIVSLHRKELVVDDDKVTLDVLDTGGSEEHHYLHDKWLGWADGVVFVYDCHSAYSFDMIPRYRDEMAKVKGTKEFPVVLVANQTEGEEAGWEITSKEGRSIAYTYRCPFVEASAKTGLGVDSIFSNIVKEIKDKRKAAAFDAISAPNKKKAKSGSAIQRVVMTEPKKMGVMQTKATVKPFKSAKKAWVAIKDGVVYLYAKEKDIEEGVPAVALNLLTCTVKPKYGEKKLKNCFELISLKSQFQFVADSPNEMMDWINAIQEGIAHMLNENTADKSKLKGQEDRGNLQTWEELKKQTENRACVDCGAADPDWISINLGLLMCIQCSGVHRSMGVHISKVRSITLDELEAEVQDLMKSIGNRMVNSLWERGLAQSAKRKPSPTDDRPTKEKFIRAKYADREFVVKEDIDANSLGRRLYEAAACNDLEDILACVSQGVEPNWRNADDHGRTALHAAAAAGHGLACLMLILNSVEPNAVDDESNTALALCPSASCAEVLKRNGATGA</sequence>
<evidence type="ECO:0000256" key="7">
    <source>
        <dbReference type="PROSITE-ProRule" id="PRU00023"/>
    </source>
</evidence>
<dbReference type="FunFam" id="1.10.220.150:FF:000009">
    <property type="entry name" value="stromal membrane-associated protein 1 isoform X1"/>
    <property type="match status" value="1"/>
</dbReference>
<reference evidence="11 12" key="1">
    <citation type="journal article" date="2013" name="Genome Biol.">
        <title>Genome of Acanthamoeba castellanii highlights extensive lateral gene transfer and early evolution of tyrosine kinase signaling.</title>
        <authorList>
            <person name="Clarke M."/>
            <person name="Lohan A.J."/>
            <person name="Liu B."/>
            <person name="Lagkouvardos I."/>
            <person name="Roy S."/>
            <person name="Zafar N."/>
            <person name="Bertelli C."/>
            <person name="Schilde C."/>
            <person name="Kianianmomeni A."/>
            <person name="Burglin T.R."/>
            <person name="Frech C."/>
            <person name="Turcotte B."/>
            <person name="Kopec K.O."/>
            <person name="Synnott J.M."/>
            <person name="Choo C."/>
            <person name="Paponov I."/>
            <person name="Finkler A."/>
            <person name="Soon Heng Tan C."/>
            <person name="Hutchins A.P."/>
            <person name="Weinmeier T."/>
            <person name="Rattei T."/>
            <person name="Chu J.S."/>
            <person name="Gimenez G."/>
            <person name="Irimia M."/>
            <person name="Rigden D.J."/>
            <person name="Fitzpatrick D.A."/>
            <person name="Lorenzo-Morales J."/>
            <person name="Bateman A."/>
            <person name="Chiu C.H."/>
            <person name="Tang P."/>
            <person name="Hegemann P."/>
            <person name="Fromm H."/>
            <person name="Raoult D."/>
            <person name="Greub G."/>
            <person name="Miranda-Saavedra D."/>
            <person name="Chen N."/>
            <person name="Nash P."/>
            <person name="Ginger M.L."/>
            <person name="Horn M."/>
            <person name="Schaap P."/>
            <person name="Caler L."/>
            <person name="Loftus B."/>
        </authorList>
    </citation>
    <scope>NUCLEOTIDE SEQUENCE [LARGE SCALE GENOMIC DNA]</scope>
    <source>
        <strain evidence="11 12">Neff</strain>
    </source>
</reference>
<name>L8GVT4_ACACF</name>
<dbReference type="PROSITE" id="PS50115">
    <property type="entry name" value="ARFGAP"/>
    <property type="match status" value="1"/>
</dbReference>
<gene>
    <name evidence="11" type="ORF">ACA1_090060</name>
</gene>
<dbReference type="InterPro" id="IPR051282">
    <property type="entry name" value="Arf-GAP_GTPase_ANK_PH"/>
</dbReference>
<dbReference type="OrthoDB" id="435430at2759"/>
<dbReference type="SUPFAM" id="SSF57863">
    <property type="entry name" value="ArfGap/RecO-like zinc finger"/>
    <property type="match status" value="1"/>
</dbReference>
<dbReference type="SMART" id="SM00175">
    <property type="entry name" value="RAB"/>
    <property type="match status" value="1"/>
</dbReference>
<keyword evidence="3" id="KW-0479">Metal-binding</keyword>
<dbReference type="Proteomes" id="UP000011083">
    <property type="component" value="Unassembled WGS sequence"/>
</dbReference>
<evidence type="ECO:0000259" key="10">
    <source>
        <dbReference type="PROSITE" id="PS50115"/>
    </source>
</evidence>
<dbReference type="Pfam" id="PF00071">
    <property type="entry name" value="Ras"/>
    <property type="match status" value="1"/>
</dbReference>
<dbReference type="PANTHER" id="PTHR45819">
    <property type="entry name" value="CENTAURIN-GAMMA-1A"/>
    <property type="match status" value="1"/>
</dbReference>
<dbReference type="PRINTS" id="PR00449">
    <property type="entry name" value="RASTRNSFRMNG"/>
</dbReference>
<evidence type="ECO:0000256" key="1">
    <source>
        <dbReference type="ARBA" id="ARBA00005430"/>
    </source>
</evidence>
<evidence type="ECO:0000256" key="6">
    <source>
        <dbReference type="ARBA" id="ARBA00023043"/>
    </source>
</evidence>
<dbReference type="InterPro" id="IPR027417">
    <property type="entry name" value="P-loop_NTPase"/>
</dbReference>
<accession>L8GVT4</accession>
<evidence type="ECO:0000256" key="2">
    <source>
        <dbReference type="ARBA" id="ARBA00022468"/>
    </source>
</evidence>
<dbReference type="Gene3D" id="3.40.50.300">
    <property type="entry name" value="P-loop containing nucleotide triphosphate hydrolases"/>
    <property type="match status" value="1"/>
</dbReference>
<protein>
    <submittedName>
        <fullName evidence="11">Ras subfamily protein</fullName>
    </submittedName>
</protein>
<feature type="domain" description="Arf-GAP" evidence="10">
    <location>
        <begin position="350"/>
        <end position="472"/>
    </location>
</feature>
<dbReference type="RefSeq" id="XP_004338721.1">
    <property type="nucleotide sequence ID" value="XM_004338673.1"/>
</dbReference>
<keyword evidence="4 8" id="KW-0863">Zinc-finger</keyword>
<dbReference type="PROSITE" id="PS50003">
    <property type="entry name" value="PH_DOMAIN"/>
    <property type="match status" value="1"/>
</dbReference>
<dbReference type="AlphaFoldDB" id="L8GVT4"/>
<organism evidence="11 12">
    <name type="scientific">Acanthamoeba castellanii (strain ATCC 30010 / Neff)</name>
    <dbReference type="NCBI Taxonomy" id="1257118"/>
    <lineage>
        <taxon>Eukaryota</taxon>
        <taxon>Amoebozoa</taxon>
        <taxon>Discosea</taxon>
        <taxon>Longamoebia</taxon>
        <taxon>Centramoebida</taxon>
        <taxon>Acanthamoebidae</taxon>
        <taxon>Acanthamoeba</taxon>
    </lineage>
</organism>
<feature type="domain" description="PH" evidence="9">
    <location>
        <begin position="228"/>
        <end position="328"/>
    </location>
</feature>
<keyword evidence="6 7" id="KW-0040">ANK repeat</keyword>
<dbReference type="Pfam" id="PF00023">
    <property type="entry name" value="Ank"/>
    <property type="match status" value="1"/>
</dbReference>
<evidence type="ECO:0000313" key="11">
    <source>
        <dbReference type="EMBL" id="ELR16708.1"/>
    </source>
</evidence>
<dbReference type="Pfam" id="PF00169">
    <property type="entry name" value="PH"/>
    <property type="match status" value="1"/>
</dbReference>
<dbReference type="InterPro" id="IPR002110">
    <property type="entry name" value="Ankyrin_rpt"/>
</dbReference>
<dbReference type="SUPFAM" id="SSF50729">
    <property type="entry name" value="PH domain-like"/>
    <property type="match status" value="1"/>
</dbReference>
<keyword evidence="5" id="KW-0862">Zinc</keyword>
<comment type="similarity">
    <text evidence="1">Belongs to the centaurin gamma-like family.</text>
</comment>
<dbReference type="SMART" id="SM00233">
    <property type="entry name" value="PH"/>
    <property type="match status" value="1"/>
</dbReference>
<evidence type="ECO:0000256" key="4">
    <source>
        <dbReference type="ARBA" id="ARBA00022771"/>
    </source>
</evidence>
<dbReference type="PROSITE" id="PS50088">
    <property type="entry name" value="ANK_REPEAT"/>
    <property type="match status" value="1"/>
</dbReference>
<dbReference type="GO" id="GO:0008270">
    <property type="term" value="F:zinc ion binding"/>
    <property type="evidence" value="ECO:0007669"/>
    <property type="project" value="UniProtKB-KW"/>
</dbReference>
<proteinExistence type="inferred from homology"/>
<dbReference type="InterPro" id="IPR037278">
    <property type="entry name" value="ARFGAP/RecO"/>
</dbReference>
<dbReference type="KEGG" id="acan:ACA1_090060"/>
<dbReference type="GeneID" id="14917249"/>
<dbReference type="Gene3D" id="2.30.29.30">
    <property type="entry name" value="Pleckstrin-homology domain (PH domain)/Phosphotyrosine-binding domain (PTB)"/>
    <property type="match status" value="1"/>
</dbReference>
<evidence type="ECO:0000259" key="9">
    <source>
        <dbReference type="PROSITE" id="PS50003"/>
    </source>
</evidence>
<keyword evidence="12" id="KW-1185">Reference proteome</keyword>
<dbReference type="PANTHER" id="PTHR45819:SF5">
    <property type="entry name" value="CENTAURIN-GAMMA-1A"/>
    <property type="match status" value="1"/>
</dbReference>
<feature type="repeat" description="ANK" evidence="7">
    <location>
        <begin position="509"/>
        <end position="541"/>
    </location>
</feature>
<dbReference type="PROSITE" id="PS51421">
    <property type="entry name" value="RAS"/>
    <property type="match status" value="1"/>
</dbReference>